<reference evidence="9 10" key="1">
    <citation type="journal article" date="2022" name="G3 (Bethesda)">
        <title>Enemy or ally: a genomic approach to elucidate the lifestyle of Phyllosticta citrichinaensis.</title>
        <authorList>
            <person name="Buijs V.A."/>
            <person name="Groenewald J.Z."/>
            <person name="Haridas S."/>
            <person name="LaButti K.M."/>
            <person name="Lipzen A."/>
            <person name="Martin F.M."/>
            <person name="Barry K."/>
            <person name="Grigoriev I.V."/>
            <person name="Crous P.W."/>
            <person name="Seidl M.F."/>
        </authorList>
    </citation>
    <scope>NUCLEOTIDE SEQUENCE [LARGE SCALE GENOMIC DNA]</scope>
    <source>
        <strain evidence="9 10">CBS 129764</strain>
    </source>
</reference>
<evidence type="ECO:0000313" key="10">
    <source>
        <dbReference type="Proteomes" id="UP001456524"/>
    </source>
</evidence>
<evidence type="ECO:0000256" key="6">
    <source>
        <dbReference type="SAM" id="MobiDB-lite"/>
    </source>
</evidence>
<feature type="transmembrane region" description="Helical" evidence="7">
    <location>
        <begin position="199"/>
        <end position="219"/>
    </location>
</feature>
<proteinExistence type="inferred from homology"/>
<feature type="transmembrane region" description="Helical" evidence="7">
    <location>
        <begin position="120"/>
        <end position="145"/>
    </location>
</feature>
<feature type="transmembrane region" description="Helical" evidence="7">
    <location>
        <begin position="239"/>
        <end position="258"/>
    </location>
</feature>
<feature type="region of interest" description="Disordered" evidence="6">
    <location>
        <begin position="369"/>
        <end position="389"/>
    </location>
</feature>
<feature type="region of interest" description="Disordered" evidence="6">
    <location>
        <begin position="403"/>
        <end position="432"/>
    </location>
</feature>
<evidence type="ECO:0000256" key="2">
    <source>
        <dbReference type="ARBA" id="ARBA00022692"/>
    </source>
</evidence>
<feature type="transmembrane region" description="Helical" evidence="7">
    <location>
        <begin position="42"/>
        <end position="62"/>
    </location>
</feature>
<dbReference type="PANTHER" id="PTHR33048:SF47">
    <property type="entry name" value="INTEGRAL MEMBRANE PROTEIN-RELATED"/>
    <property type="match status" value="1"/>
</dbReference>
<feature type="transmembrane region" description="Helical" evidence="7">
    <location>
        <begin position="165"/>
        <end position="187"/>
    </location>
</feature>
<evidence type="ECO:0000256" key="1">
    <source>
        <dbReference type="ARBA" id="ARBA00004141"/>
    </source>
</evidence>
<feature type="transmembrane region" description="Helical" evidence="7">
    <location>
        <begin position="82"/>
        <end position="100"/>
    </location>
</feature>
<dbReference type="InterPro" id="IPR052337">
    <property type="entry name" value="SAT4-like"/>
</dbReference>
<evidence type="ECO:0000313" key="9">
    <source>
        <dbReference type="EMBL" id="KAK8177891.1"/>
    </source>
</evidence>
<sequence length="432" mass="48417">MVCGRATELVAVTWAMTCAAFVAVALRIYMRFTVIHIFGYDDMVILLALVFAIVMTCAMNAQAHYGLGEHIEHLQPQNIENIYYWFYISVIFYNCALGLVKLSMLLQYLTIFSLLSLTRIATIFGIVFNAAFMIETAVVSIFACWPIDFLWHKNHDGVCVNFKVMWLSHAAVNIATDLYIILVPLPAISKIRLPIRQKITLIFVFSLGSFVCVASILRLSSIELVSTSRDVTYDNIDAAIWSCVELCLAIICASLPVFKPFLGRWFPRLYDHFIIPLSSGNQSSANQNTSRQSTIAPLPQPMAAARPSNFREYNYESFRSLPESVRESQENLSSQSIRLEEPYPSMEAIPIGNPRPVRRSAIPVRSSIPCRSLTPVRGPTPGKSSIPRRTAAVASFAHLSQLERGEYNQSGFRKDSSVPTGDRKPQKDDGRK</sequence>
<organism evidence="9 10">
    <name type="scientific">Phyllosticta citrichinensis</name>
    <dbReference type="NCBI Taxonomy" id="1130410"/>
    <lineage>
        <taxon>Eukaryota</taxon>
        <taxon>Fungi</taxon>
        <taxon>Dikarya</taxon>
        <taxon>Ascomycota</taxon>
        <taxon>Pezizomycotina</taxon>
        <taxon>Dothideomycetes</taxon>
        <taxon>Dothideomycetes incertae sedis</taxon>
        <taxon>Botryosphaeriales</taxon>
        <taxon>Phyllostictaceae</taxon>
        <taxon>Phyllosticta</taxon>
    </lineage>
</organism>
<accession>A0ABR1Y8B4</accession>
<evidence type="ECO:0000256" key="7">
    <source>
        <dbReference type="SAM" id="Phobius"/>
    </source>
</evidence>
<protein>
    <recommendedName>
        <fullName evidence="8">Rhodopsin domain-containing protein</fullName>
    </recommendedName>
</protein>
<keyword evidence="4 7" id="KW-0472">Membrane</keyword>
<keyword evidence="10" id="KW-1185">Reference proteome</keyword>
<evidence type="ECO:0000256" key="5">
    <source>
        <dbReference type="ARBA" id="ARBA00038359"/>
    </source>
</evidence>
<evidence type="ECO:0000256" key="4">
    <source>
        <dbReference type="ARBA" id="ARBA00023136"/>
    </source>
</evidence>
<name>A0ABR1Y8B4_9PEZI</name>
<comment type="similarity">
    <text evidence="5">Belongs to the SAT4 family.</text>
</comment>
<comment type="caution">
    <text evidence="9">The sequence shown here is derived from an EMBL/GenBank/DDBJ whole genome shotgun (WGS) entry which is preliminary data.</text>
</comment>
<dbReference type="EMBL" id="JBBWUH010000001">
    <property type="protein sequence ID" value="KAK8177891.1"/>
    <property type="molecule type" value="Genomic_DNA"/>
</dbReference>
<comment type="subcellular location">
    <subcellularLocation>
        <location evidence="1">Membrane</location>
        <topology evidence="1">Multi-pass membrane protein</topology>
    </subcellularLocation>
</comment>
<evidence type="ECO:0000256" key="3">
    <source>
        <dbReference type="ARBA" id="ARBA00022989"/>
    </source>
</evidence>
<evidence type="ECO:0000259" key="8">
    <source>
        <dbReference type="Pfam" id="PF20684"/>
    </source>
</evidence>
<dbReference type="PANTHER" id="PTHR33048">
    <property type="entry name" value="PTH11-LIKE INTEGRAL MEMBRANE PROTEIN (AFU_ORTHOLOGUE AFUA_5G11245)"/>
    <property type="match status" value="1"/>
</dbReference>
<keyword evidence="3 7" id="KW-1133">Transmembrane helix</keyword>
<feature type="transmembrane region" description="Helical" evidence="7">
    <location>
        <begin position="12"/>
        <end position="30"/>
    </location>
</feature>
<keyword evidence="2 7" id="KW-0812">Transmembrane</keyword>
<dbReference type="Proteomes" id="UP001456524">
    <property type="component" value="Unassembled WGS sequence"/>
</dbReference>
<gene>
    <name evidence="9" type="ORF">IWX90DRAFT_35372</name>
</gene>
<dbReference type="InterPro" id="IPR049326">
    <property type="entry name" value="Rhodopsin_dom_fungi"/>
</dbReference>
<dbReference type="Pfam" id="PF20684">
    <property type="entry name" value="Fung_rhodopsin"/>
    <property type="match status" value="1"/>
</dbReference>
<feature type="domain" description="Rhodopsin" evidence="8">
    <location>
        <begin position="26"/>
        <end position="263"/>
    </location>
</feature>